<dbReference type="Proteomes" id="UP000297910">
    <property type="component" value="Unassembled WGS sequence"/>
</dbReference>
<accession>A0A4Z1FXX1</accession>
<reference evidence="4 5" key="1">
    <citation type="submission" date="2017-12" db="EMBL/GenBank/DDBJ databases">
        <title>Comparative genomics of Botrytis spp.</title>
        <authorList>
            <person name="Valero-Jimenez C.A."/>
            <person name="Tapia P."/>
            <person name="Veloso J."/>
            <person name="Silva-Moreno E."/>
            <person name="Staats M."/>
            <person name="Valdes J.H."/>
            <person name="Van Kan J.A.L."/>
        </authorList>
    </citation>
    <scope>NUCLEOTIDE SEQUENCE [LARGE SCALE GENOMIC DNA]</scope>
    <source>
        <strain evidence="4 5">Bp0003</strain>
    </source>
</reference>
<keyword evidence="1" id="KW-0677">Repeat</keyword>
<dbReference type="SMART" id="SM00248">
    <property type="entry name" value="ANK"/>
    <property type="match status" value="3"/>
</dbReference>
<gene>
    <name evidence="4" type="ORF">BPAE_0015g00190</name>
</gene>
<dbReference type="SUPFAM" id="SSF48403">
    <property type="entry name" value="Ankyrin repeat"/>
    <property type="match status" value="1"/>
</dbReference>
<dbReference type="InterPro" id="IPR036770">
    <property type="entry name" value="Ankyrin_rpt-contain_sf"/>
</dbReference>
<keyword evidence="2 3" id="KW-0040">ANK repeat</keyword>
<organism evidence="4 5">
    <name type="scientific">Botrytis paeoniae</name>
    <dbReference type="NCBI Taxonomy" id="278948"/>
    <lineage>
        <taxon>Eukaryota</taxon>
        <taxon>Fungi</taxon>
        <taxon>Dikarya</taxon>
        <taxon>Ascomycota</taxon>
        <taxon>Pezizomycotina</taxon>
        <taxon>Leotiomycetes</taxon>
        <taxon>Helotiales</taxon>
        <taxon>Sclerotiniaceae</taxon>
        <taxon>Botrytis</taxon>
    </lineage>
</organism>
<dbReference type="InterPro" id="IPR002110">
    <property type="entry name" value="Ankyrin_rpt"/>
</dbReference>
<dbReference type="PROSITE" id="PS50297">
    <property type="entry name" value="ANK_REP_REGION"/>
    <property type="match status" value="1"/>
</dbReference>
<dbReference type="EMBL" id="PQXI01000015">
    <property type="protein sequence ID" value="TGO29375.1"/>
    <property type="molecule type" value="Genomic_DNA"/>
</dbReference>
<sequence>MEWTIQASAKLIQEHDIICLLYGASKPTIIRLYKDHFAVVVIAATPLNVLTRYKWPQLLQSKTQFLRDFVLVWDWESSCKNLQDHGEYEALTKTFSQALVFSRVEFERHLNEAIRLWNDIAILDDLKEYKEADERLIAAQDEYYLAAFGKMPLAYESSSEYGRTILAFAAGKGHEDIVKLLLDTIHPDVKDGQGGRTPLSLATANGHGAVVKLLLATGQVEADSKDNQHRTPIYWAAKNGHEVVFELLLAADQAKASSKDKSNWKPELWDTKPWPILLNMILKENYHLL</sequence>
<dbReference type="PANTHER" id="PTHR24198:SF165">
    <property type="entry name" value="ANKYRIN REPEAT-CONTAINING PROTEIN-RELATED"/>
    <property type="match status" value="1"/>
</dbReference>
<dbReference type="PANTHER" id="PTHR24198">
    <property type="entry name" value="ANKYRIN REPEAT AND PROTEIN KINASE DOMAIN-CONTAINING PROTEIN"/>
    <property type="match status" value="1"/>
</dbReference>
<evidence type="ECO:0000256" key="3">
    <source>
        <dbReference type="PROSITE-ProRule" id="PRU00023"/>
    </source>
</evidence>
<evidence type="ECO:0000313" key="5">
    <source>
        <dbReference type="Proteomes" id="UP000297910"/>
    </source>
</evidence>
<comment type="caution">
    <text evidence="4">The sequence shown here is derived from an EMBL/GenBank/DDBJ whole genome shotgun (WGS) entry which is preliminary data.</text>
</comment>
<keyword evidence="5" id="KW-1185">Reference proteome</keyword>
<feature type="repeat" description="ANK" evidence="3">
    <location>
        <begin position="194"/>
        <end position="218"/>
    </location>
</feature>
<dbReference type="AlphaFoldDB" id="A0A4Z1FXX1"/>
<dbReference type="Gene3D" id="1.25.40.20">
    <property type="entry name" value="Ankyrin repeat-containing domain"/>
    <property type="match status" value="1"/>
</dbReference>
<name>A0A4Z1FXX1_9HELO</name>
<protein>
    <submittedName>
        <fullName evidence="4">Uncharacterized protein</fullName>
    </submittedName>
</protein>
<evidence type="ECO:0000313" key="4">
    <source>
        <dbReference type="EMBL" id="TGO29375.1"/>
    </source>
</evidence>
<proteinExistence type="predicted"/>
<dbReference type="Pfam" id="PF12796">
    <property type="entry name" value="Ank_2"/>
    <property type="match status" value="1"/>
</dbReference>
<evidence type="ECO:0000256" key="1">
    <source>
        <dbReference type="ARBA" id="ARBA00022737"/>
    </source>
</evidence>
<dbReference type="PROSITE" id="PS50088">
    <property type="entry name" value="ANK_REPEAT"/>
    <property type="match status" value="1"/>
</dbReference>
<evidence type="ECO:0000256" key="2">
    <source>
        <dbReference type="ARBA" id="ARBA00023043"/>
    </source>
</evidence>